<accession>A0A382Y6E3</accession>
<protein>
    <submittedName>
        <fullName evidence="1">Uncharacterized protein</fullName>
    </submittedName>
</protein>
<gene>
    <name evidence="1" type="ORF">METZ01_LOCUS431677</name>
</gene>
<dbReference type="EMBL" id="UINC01173300">
    <property type="protein sequence ID" value="SVD78823.1"/>
    <property type="molecule type" value="Genomic_DNA"/>
</dbReference>
<proteinExistence type="predicted"/>
<sequence>MLISIFNLNQLISWNIRFTECASGRIMINTNTSLSWHIKTQTHTPTINHWISTSRCDSCHGSSRLGILFVMNSIQPIAAAMKPIPK</sequence>
<dbReference type="AlphaFoldDB" id="A0A382Y6E3"/>
<organism evidence="1">
    <name type="scientific">marine metagenome</name>
    <dbReference type="NCBI Taxonomy" id="408172"/>
    <lineage>
        <taxon>unclassified sequences</taxon>
        <taxon>metagenomes</taxon>
        <taxon>ecological metagenomes</taxon>
    </lineage>
</organism>
<evidence type="ECO:0000313" key="1">
    <source>
        <dbReference type="EMBL" id="SVD78823.1"/>
    </source>
</evidence>
<name>A0A382Y6E3_9ZZZZ</name>
<reference evidence="1" key="1">
    <citation type="submission" date="2018-05" db="EMBL/GenBank/DDBJ databases">
        <authorList>
            <person name="Lanie J.A."/>
            <person name="Ng W.-L."/>
            <person name="Kazmierczak K.M."/>
            <person name="Andrzejewski T.M."/>
            <person name="Davidsen T.M."/>
            <person name="Wayne K.J."/>
            <person name="Tettelin H."/>
            <person name="Glass J.I."/>
            <person name="Rusch D."/>
            <person name="Podicherti R."/>
            <person name="Tsui H.-C.T."/>
            <person name="Winkler M.E."/>
        </authorList>
    </citation>
    <scope>NUCLEOTIDE SEQUENCE</scope>
</reference>